<proteinExistence type="predicted"/>
<reference evidence="2 3" key="1">
    <citation type="submission" date="2018-10" db="EMBL/GenBank/DDBJ databases">
        <authorList>
            <person name="Chen X."/>
        </authorList>
    </citation>
    <scope>NUCLEOTIDE SEQUENCE [LARGE SCALE GENOMIC DNA]</scope>
    <source>
        <strain evidence="2 3">YIM 102668</strain>
    </source>
</reference>
<dbReference type="InterPro" id="IPR006076">
    <property type="entry name" value="FAD-dep_OxRdtase"/>
</dbReference>
<sequence>MKTVDYIIVGQGVAGSCMALQLLKNNKSFVVIDDNAHKASAIAAGIYNPVVLKRFAIVWNATYQIQLLKKVFTSFEQLLNQKYLYEFPVFRIFNDENEKKTWLKKSDREDLKDFLSKDFTQLDQYNNIKQPLGTGEVEQTGRVDLTNLLPDFKDYLIENELCLDESFDYQTLQILEDKVIYKDIEAKKIIFAEGFHIKQNPWFNQLPIIGVKGEVLRVKTEANLPEAVVKAKEFLMPLGDKEYFVGATYDRDNVNYETTVAAKENLVNGLNQFLSDEIEVIDQKASIRPTVSDRRPIIGTHPKYKNLVCLNGMGTRGTMLAPVMVEELYNHLENGTNLDQESDISRFYTLLNEEL</sequence>
<dbReference type="PROSITE" id="PS51257">
    <property type="entry name" value="PROKAR_LIPOPROTEIN"/>
    <property type="match status" value="1"/>
</dbReference>
<dbReference type="AlphaFoldDB" id="A0A3L9MMQ2"/>
<dbReference type="RefSeq" id="WP_121933778.1">
    <property type="nucleotide sequence ID" value="NZ_RDOJ01000003.1"/>
</dbReference>
<dbReference type="GO" id="GO:0005737">
    <property type="term" value="C:cytoplasm"/>
    <property type="evidence" value="ECO:0007669"/>
    <property type="project" value="TreeGrafter"/>
</dbReference>
<evidence type="ECO:0000313" key="3">
    <source>
        <dbReference type="Proteomes" id="UP000275348"/>
    </source>
</evidence>
<feature type="domain" description="FAD dependent oxidoreductase" evidence="1">
    <location>
        <begin position="5"/>
        <end position="324"/>
    </location>
</feature>
<dbReference type="Gene3D" id="3.50.50.60">
    <property type="entry name" value="FAD/NAD(P)-binding domain"/>
    <property type="match status" value="1"/>
</dbReference>
<dbReference type="Gene3D" id="3.30.9.10">
    <property type="entry name" value="D-Amino Acid Oxidase, subunit A, domain 2"/>
    <property type="match status" value="1"/>
</dbReference>
<protein>
    <submittedName>
        <fullName evidence="2">FAD-dependent oxidoreductase</fullName>
    </submittedName>
</protein>
<gene>
    <name evidence="2" type="ORF">EAH69_03330</name>
</gene>
<dbReference type="OrthoDB" id="214253at2"/>
<evidence type="ECO:0000259" key="1">
    <source>
        <dbReference type="Pfam" id="PF01266"/>
    </source>
</evidence>
<dbReference type="InterPro" id="IPR036188">
    <property type="entry name" value="FAD/NAD-bd_sf"/>
</dbReference>
<dbReference type="SUPFAM" id="SSF51971">
    <property type="entry name" value="Nucleotide-binding domain"/>
    <property type="match status" value="1"/>
</dbReference>
<name>A0A3L9MMQ2_9FLAO</name>
<organism evidence="2 3">
    <name type="scientific">Faecalibacter macacae</name>
    <dbReference type="NCBI Taxonomy" id="1859289"/>
    <lineage>
        <taxon>Bacteria</taxon>
        <taxon>Pseudomonadati</taxon>
        <taxon>Bacteroidota</taxon>
        <taxon>Flavobacteriia</taxon>
        <taxon>Flavobacteriales</taxon>
        <taxon>Weeksellaceae</taxon>
        <taxon>Faecalibacter</taxon>
    </lineage>
</organism>
<accession>A0A3L9MMQ2</accession>
<dbReference type="Pfam" id="PF01266">
    <property type="entry name" value="DAO"/>
    <property type="match status" value="1"/>
</dbReference>
<dbReference type="Proteomes" id="UP000275348">
    <property type="component" value="Unassembled WGS sequence"/>
</dbReference>
<dbReference type="EMBL" id="RDOJ01000003">
    <property type="protein sequence ID" value="RLZ11969.1"/>
    <property type="molecule type" value="Genomic_DNA"/>
</dbReference>
<evidence type="ECO:0000313" key="2">
    <source>
        <dbReference type="EMBL" id="RLZ11969.1"/>
    </source>
</evidence>
<comment type="caution">
    <text evidence="2">The sequence shown here is derived from an EMBL/GenBank/DDBJ whole genome shotgun (WGS) entry which is preliminary data.</text>
</comment>
<dbReference type="PANTHER" id="PTHR13847">
    <property type="entry name" value="SARCOSINE DEHYDROGENASE-RELATED"/>
    <property type="match status" value="1"/>
</dbReference>
<keyword evidence="3" id="KW-1185">Reference proteome</keyword>